<keyword evidence="2" id="KW-1133">Transmembrane helix</keyword>
<feature type="region of interest" description="Disordered" evidence="1">
    <location>
        <begin position="64"/>
        <end position="111"/>
    </location>
</feature>
<sequence length="111" mass="11743">MNSKLIRTIFLALAFGFLALWVLEFRRAGLFESYWLLLLCVICFLLFQFSRLKAASLAKQAAETGAASKKPGKASAVGGQPSAVSGQPSSVSGQPSAASPARSKPGKNPKK</sequence>
<gene>
    <name evidence="3" type="ORF">GCM10010967_39720</name>
</gene>
<reference evidence="4" key="1">
    <citation type="journal article" date="2019" name="Int. J. Syst. Evol. Microbiol.">
        <title>The Global Catalogue of Microorganisms (GCM) 10K type strain sequencing project: providing services to taxonomists for standard genome sequencing and annotation.</title>
        <authorList>
            <consortium name="The Broad Institute Genomics Platform"/>
            <consortium name="The Broad Institute Genome Sequencing Center for Infectious Disease"/>
            <person name="Wu L."/>
            <person name="Ma J."/>
        </authorList>
    </citation>
    <scope>NUCLEOTIDE SEQUENCE [LARGE SCALE GENOMIC DNA]</scope>
    <source>
        <strain evidence="4">CGMCC 1.6375</strain>
    </source>
</reference>
<feature type="compositionally biased region" description="Low complexity" evidence="1">
    <location>
        <begin position="65"/>
        <end position="101"/>
    </location>
</feature>
<feature type="transmembrane region" description="Helical" evidence="2">
    <location>
        <begin position="29"/>
        <end position="49"/>
    </location>
</feature>
<feature type="transmembrane region" description="Helical" evidence="2">
    <location>
        <begin position="5"/>
        <end position="23"/>
    </location>
</feature>
<comment type="caution">
    <text evidence="3">The sequence shown here is derived from an EMBL/GenBank/DDBJ whole genome shotgun (WGS) entry which is preliminary data.</text>
</comment>
<keyword evidence="4" id="KW-1185">Reference proteome</keyword>
<evidence type="ECO:0000256" key="1">
    <source>
        <dbReference type="SAM" id="MobiDB-lite"/>
    </source>
</evidence>
<keyword evidence="2" id="KW-0812">Transmembrane</keyword>
<dbReference type="EMBL" id="BMLI01000002">
    <property type="protein sequence ID" value="GGN01369.1"/>
    <property type="molecule type" value="Genomic_DNA"/>
</dbReference>
<evidence type="ECO:0000256" key="2">
    <source>
        <dbReference type="SAM" id="Phobius"/>
    </source>
</evidence>
<proteinExistence type="predicted"/>
<organism evidence="3 4">
    <name type="scientific">Dyadobacter beijingensis</name>
    <dbReference type="NCBI Taxonomy" id="365489"/>
    <lineage>
        <taxon>Bacteria</taxon>
        <taxon>Pseudomonadati</taxon>
        <taxon>Bacteroidota</taxon>
        <taxon>Cytophagia</taxon>
        <taxon>Cytophagales</taxon>
        <taxon>Spirosomataceae</taxon>
        <taxon>Dyadobacter</taxon>
    </lineage>
</organism>
<dbReference type="Proteomes" id="UP000632339">
    <property type="component" value="Unassembled WGS sequence"/>
</dbReference>
<protein>
    <submittedName>
        <fullName evidence="3">Uncharacterized protein</fullName>
    </submittedName>
</protein>
<name>A0ABQ2I7X6_9BACT</name>
<keyword evidence="2" id="KW-0472">Membrane</keyword>
<accession>A0ABQ2I7X6</accession>
<evidence type="ECO:0000313" key="3">
    <source>
        <dbReference type="EMBL" id="GGN01369.1"/>
    </source>
</evidence>
<dbReference type="RefSeq" id="WP_019940576.1">
    <property type="nucleotide sequence ID" value="NZ_BMLI01000002.1"/>
</dbReference>
<evidence type="ECO:0000313" key="4">
    <source>
        <dbReference type="Proteomes" id="UP000632339"/>
    </source>
</evidence>